<organism evidence="1">
    <name type="scientific">marine metagenome</name>
    <dbReference type="NCBI Taxonomy" id="408172"/>
    <lineage>
        <taxon>unclassified sequences</taxon>
        <taxon>metagenomes</taxon>
        <taxon>ecological metagenomes</taxon>
    </lineage>
</organism>
<evidence type="ECO:0000313" key="1">
    <source>
        <dbReference type="EMBL" id="SVB24892.1"/>
    </source>
</evidence>
<accession>A0A382CGG2</accession>
<sequence>MKLPRKPLRILNSPAKLVKAILTV</sequence>
<proteinExistence type="predicted"/>
<reference evidence="1" key="1">
    <citation type="submission" date="2018-05" db="EMBL/GenBank/DDBJ databases">
        <authorList>
            <person name="Lanie J.A."/>
            <person name="Ng W.-L."/>
            <person name="Kazmierczak K.M."/>
            <person name="Andrzejewski T.M."/>
            <person name="Davidsen T.M."/>
            <person name="Wayne K.J."/>
            <person name="Tettelin H."/>
            <person name="Glass J.I."/>
            <person name="Rusch D."/>
            <person name="Podicherti R."/>
            <person name="Tsui H.-C.T."/>
            <person name="Winkler M.E."/>
        </authorList>
    </citation>
    <scope>NUCLEOTIDE SEQUENCE</scope>
</reference>
<dbReference type="AlphaFoldDB" id="A0A382CGG2"/>
<gene>
    <name evidence="1" type="ORF">METZ01_LOCUS177746</name>
</gene>
<protein>
    <submittedName>
        <fullName evidence="1">Uncharacterized protein</fullName>
    </submittedName>
</protein>
<name>A0A382CGG2_9ZZZZ</name>
<dbReference type="EMBL" id="UINC01034285">
    <property type="protein sequence ID" value="SVB24892.1"/>
    <property type="molecule type" value="Genomic_DNA"/>
</dbReference>
<feature type="non-terminal residue" evidence="1">
    <location>
        <position position="24"/>
    </location>
</feature>